<evidence type="ECO:0000313" key="4">
    <source>
        <dbReference type="EMBL" id="CAD5117398.1"/>
    </source>
</evidence>
<dbReference type="AlphaFoldDB" id="A0A7I8VS25"/>
<proteinExistence type="inferred from homology"/>
<feature type="compositionally biased region" description="Basic and acidic residues" evidence="3">
    <location>
        <begin position="16"/>
        <end position="27"/>
    </location>
</feature>
<dbReference type="OrthoDB" id="20018at2759"/>
<dbReference type="GO" id="GO:0031083">
    <property type="term" value="C:BLOC-1 complex"/>
    <property type="evidence" value="ECO:0007669"/>
    <property type="project" value="InterPro"/>
</dbReference>
<evidence type="ECO:0000256" key="1">
    <source>
        <dbReference type="ARBA" id="ARBA00007133"/>
    </source>
</evidence>
<protein>
    <recommendedName>
        <fullName evidence="2">Biogenesis of lysosome-related organelles complex 1 subunit 1</fullName>
    </recommendedName>
</protein>
<dbReference type="Proteomes" id="UP000549394">
    <property type="component" value="Unassembled WGS sequence"/>
</dbReference>
<comment type="caution">
    <text evidence="4">The sequence shown here is derived from an EMBL/GenBank/DDBJ whole genome shotgun (WGS) entry which is preliminary data.</text>
</comment>
<keyword evidence="5" id="KW-1185">Reference proteome</keyword>
<evidence type="ECO:0000313" key="5">
    <source>
        <dbReference type="Proteomes" id="UP000549394"/>
    </source>
</evidence>
<accession>A0A7I8VS25</accession>
<gene>
    <name evidence="4" type="ORF">DGYR_LOCUS5928</name>
</gene>
<feature type="region of interest" description="Disordered" evidence="3">
    <location>
        <begin position="1"/>
        <end position="27"/>
    </location>
</feature>
<dbReference type="EMBL" id="CAJFCJ010000007">
    <property type="protein sequence ID" value="CAD5117398.1"/>
    <property type="molecule type" value="Genomic_DNA"/>
</dbReference>
<name>A0A7I8VS25_9ANNE</name>
<dbReference type="PANTHER" id="PTHR13073:SF0">
    <property type="entry name" value="BIOGENESIS OF LYSOSOME-RELATED ORGANELLES COMPLEX 1 SUBUNIT 1"/>
    <property type="match status" value="1"/>
</dbReference>
<evidence type="ECO:0000256" key="3">
    <source>
        <dbReference type="SAM" id="MobiDB-lite"/>
    </source>
</evidence>
<dbReference type="GO" id="GO:0016197">
    <property type="term" value="P:endosomal transport"/>
    <property type="evidence" value="ECO:0007669"/>
    <property type="project" value="TreeGrafter"/>
</dbReference>
<dbReference type="PANTHER" id="PTHR13073">
    <property type="entry name" value="BLOC-1 COMPLEX SUBUNIT 1"/>
    <property type="match status" value="1"/>
</dbReference>
<dbReference type="InterPro" id="IPR009395">
    <property type="entry name" value="BLOC1S1"/>
</dbReference>
<sequence>MSLSAMLKEHHQRTASRKEEQEKRKREAIAAASEFSSALVDHLNVGVSQAYINQKKLDTETRMLQSSVTSFNKQTVLWLKLVEDLKNSLKELGDVENWSKSIESDMKTVASALEYTFKQASQIR</sequence>
<comment type="similarity">
    <text evidence="1">Belongs to the BLOC1S1 family.</text>
</comment>
<dbReference type="Pfam" id="PF06320">
    <property type="entry name" value="GCN5L1"/>
    <property type="match status" value="1"/>
</dbReference>
<organism evidence="4 5">
    <name type="scientific">Dimorphilus gyrociliatus</name>
    <dbReference type="NCBI Taxonomy" id="2664684"/>
    <lineage>
        <taxon>Eukaryota</taxon>
        <taxon>Metazoa</taxon>
        <taxon>Spiralia</taxon>
        <taxon>Lophotrochozoa</taxon>
        <taxon>Annelida</taxon>
        <taxon>Polychaeta</taxon>
        <taxon>Polychaeta incertae sedis</taxon>
        <taxon>Dinophilidae</taxon>
        <taxon>Dimorphilus</taxon>
    </lineage>
</organism>
<evidence type="ECO:0000256" key="2">
    <source>
        <dbReference type="ARBA" id="ARBA00019577"/>
    </source>
</evidence>
<reference evidence="4 5" key="1">
    <citation type="submission" date="2020-08" db="EMBL/GenBank/DDBJ databases">
        <authorList>
            <person name="Hejnol A."/>
        </authorList>
    </citation>
    <scope>NUCLEOTIDE SEQUENCE [LARGE SCALE GENOMIC DNA]</scope>
</reference>